<sequence>MNCEVKLSSTLSEQNGNSFTIYTPIPRKSFYYLPLSSDFSEKISNEILIENYQKMHSQYIFTNRCEIIIKRILAFAHLSRDFKHYPLEKILCDISNEMMLSEIELTVFSIYLNRFIWPESPNNIFLMFYVLAMGSKNFFLSDLECISLYLNAKIPSFFGFYNAWMFKNSNNLAVSLKELNRNYEILTKVPFDTKFLEYNLYVDSILENSPASVYRKPFWSVIPLPSQMENQDNEDEPFLHPVFSMLPELMEMPEIPFLVANLSFV</sequence>
<name>A0A1R2CRB7_9CILI</name>
<organism evidence="1 2">
    <name type="scientific">Stentor coeruleus</name>
    <dbReference type="NCBI Taxonomy" id="5963"/>
    <lineage>
        <taxon>Eukaryota</taxon>
        <taxon>Sar</taxon>
        <taxon>Alveolata</taxon>
        <taxon>Ciliophora</taxon>
        <taxon>Postciliodesmatophora</taxon>
        <taxon>Heterotrichea</taxon>
        <taxon>Heterotrichida</taxon>
        <taxon>Stentoridae</taxon>
        <taxon>Stentor</taxon>
    </lineage>
</organism>
<evidence type="ECO:0000313" key="1">
    <source>
        <dbReference type="EMBL" id="OMJ91554.1"/>
    </source>
</evidence>
<keyword evidence="2" id="KW-1185">Reference proteome</keyword>
<protein>
    <submittedName>
        <fullName evidence="1">Uncharacterized protein</fullName>
    </submittedName>
</protein>
<dbReference type="AlphaFoldDB" id="A0A1R2CRB7"/>
<gene>
    <name evidence="1" type="ORF">SteCoe_5931</name>
</gene>
<dbReference type="EMBL" id="MPUH01000079">
    <property type="protein sequence ID" value="OMJ91554.1"/>
    <property type="molecule type" value="Genomic_DNA"/>
</dbReference>
<accession>A0A1R2CRB7</accession>
<reference evidence="1 2" key="1">
    <citation type="submission" date="2016-11" db="EMBL/GenBank/DDBJ databases">
        <title>The macronuclear genome of Stentor coeruleus: a giant cell with tiny introns.</title>
        <authorList>
            <person name="Slabodnick M."/>
            <person name="Ruby J.G."/>
            <person name="Reiff S.B."/>
            <person name="Swart E.C."/>
            <person name="Gosai S."/>
            <person name="Prabakaran S."/>
            <person name="Witkowska E."/>
            <person name="Larue G.E."/>
            <person name="Fisher S."/>
            <person name="Freeman R.M."/>
            <person name="Gunawardena J."/>
            <person name="Chu W."/>
            <person name="Stover N.A."/>
            <person name="Gregory B.D."/>
            <person name="Nowacki M."/>
            <person name="Derisi J."/>
            <person name="Roy S.W."/>
            <person name="Marshall W.F."/>
            <person name="Sood P."/>
        </authorList>
    </citation>
    <scope>NUCLEOTIDE SEQUENCE [LARGE SCALE GENOMIC DNA]</scope>
    <source>
        <strain evidence="1">WM001</strain>
    </source>
</reference>
<comment type="caution">
    <text evidence="1">The sequence shown here is derived from an EMBL/GenBank/DDBJ whole genome shotgun (WGS) entry which is preliminary data.</text>
</comment>
<dbReference type="Proteomes" id="UP000187209">
    <property type="component" value="Unassembled WGS sequence"/>
</dbReference>
<evidence type="ECO:0000313" key="2">
    <source>
        <dbReference type="Proteomes" id="UP000187209"/>
    </source>
</evidence>
<proteinExistence type="predicted"/>